<sequence length="68" mass="8030">MILCLSPLLCHLSNVLQVVIKCLLRIPLDHRGISHYTKWEIFNSSILVKSIFITEHFLNNNELYLFHH</sequence>
<keyword evidence="3" id="KW-1185">Reference proteome</keyword>
<feature type="chain" id="PRO_5022725072" evidence="1">
    <location>
        <begin position="18"/>
        <end position="68"/>
    </location>
</feature>
<name>A0A5B7K0N1_PORTR</name>
<accession>A0A5B7K0N1</accession>
<comment type="caution">
    <text evidence="2">The sequence shown here is derived from an EMBL/GenBank/DDBJ whole genome shotgun (WGS) entry which is preliminary data.</text>
</comment>
<evidence type="ECO:0000313" key="2">
    <source>
        <dbReference type="EMBL" id="MPC98164.1"/>
    </source>
</evidence>
<organism evidence="2 3">
    <name type="scientific">Portunus trituberculatus</name>
    <name type="common">Swimming crab</name>
    <name type="synonym">Neptunus trituberculatus</name>
    <dbReference type="NCBI Taxonomy" id="210409"/>
    <lineage>
        <taxon>Eukaryota</taxon>
        <taxon>Metazoa</taxon>
        <taxon>Ecdysozoa</taxon>
        <taxon>Arthropoda</taxon>
        <taxon>Crustacea</taxon>
        <taxon>Multicrustacea</taxon>
        <taxon>Malacostraca</taxon>
        <taxon>Eumalacostraca</taxon>
        <taxon>Eucarida</taxon>
        <taxon>Decapoda</taxon>
        <taxon>Pleocyemata</taxon>
        <taxon>Brachyura</taxon>
        <taxon>Eubrachyura</taxon>
        <taxon>Portunoidea</taxon>
        <taxon>Portunidae</taxon>
        <taxon>Portuninae</taxon>
        <taxon>Portunus</taxon>
    </lineage>
</organism>
<feature type="signal peptide" evidence="1">
    <location>
        <begin position="1"/>
        <end position="17"/>
    </location>
</feature>
<dbReference type="Proteomes" id="UP000324222">
    <property type="component" value="Unassembled WGS sequence"/>
</dbReference>
<keyword evidence="1" id="KW-0732">Signal</keyword>
<protein>
    <submittedName>
        <fullName evidence="2">Uncharacterized protein</fullName>
    </submittedName>
</protein>
<dbReference type="EMBL" id="VSRR010112899">
    <property type="protein sequence ID" value="MPC98164.1"/>
    <property type="molecule type" value="Genomic_DNA"/>
</dbReference>
<evidence type="ECO:0000313" key="3">
    <source>
        <dbReference type="Proteomes" id="UP000324222"/>
    </source>
</evidence>
<dbReference type="AlphaFoldDB" id="A0A5B7K0N1"/>
<proteinExistence type="predicted"/>
<gene>
    <name evidence="2" type="ORF">E2C01_093517</name>
</gene>
<reference evidence="2 3" key="1">
    <citation type="submission" date="2019-05" db="EMBL/GenBank/DDBJ databases">
        <title>Another draft genome of Portunus trituberculatus and its Hox gene families provides insights of decapod evolution.</title>
        <authorList>
            <person name="Jeong J.-H."/>
            <person name="Song I."/>
            <person name="Kim S."/>
            <person name="Choi T."/>
            <person name="Kim D."/>
            <person name="Ryu S."/>
            <person name="Kim W."/>
        </authorList>
    </citation>
    <scope>NUCLEOTIDE SEQUENCE [LARGE SCALE GENOMIC DNA]</scope>
    <source>
        <tissue evidence="2">Muscle</tissue>
    </source>
</reference>
<evidence type="ECO:0000256" key="1">
    <source>
        <dbReference type="SAM" id="SignalP"/>
    </source>
</evidence>